<dbReference type="PROSITE" id="PS51007">
    <property type="entry name" value="CYTC"/>
    <property type="match status" value="1"/>
</dbReference>
<keyword evidence="3 4" id="KW-0408">Iron</keyword>
<dbReference type="GO" id="GO:0046872">
    <property type="term" value="F:metal ion binding"/>
    <property type="evidence" value="ECO:0007669"/>
    <property type="project" value="UniProtKB-KW"/>
</dbReference>
<reference evidence="6" key="1">
    <citation type="submission" date="2019-09" db="EMBL/GenBank/DDBJ databases">
        <title>Characterisation of the sponge microbiome using genome-centric metagenomics.</title>
        <authorList>
            <person name="Engelberts J.P."/>
            <person name="Robbins S.J."/>
            <person name="De Goeij J.M."/>
            <person name="Aranda M."/>
            <person name="Bell S.C."/>
            <person name="Webster N.S."/>
        </authorList>
    </citation>
    <scope>NUCLEOTIDE SEQUENCE</scope>
    <source>
        <strain evidence="6">SB0661_bin_32</strain>
    </source>
</reference>
<keyword evidence="1 4" id="KW-0349">Heme</keyword>
<feature type="domain" description="Cytochrome c" evidence="5">
    <location>
        <begin position="31"/>
        <end position="149"/>
    </location>
</feature>
<protein>
    <submittedName>
        <fullName evidence="6">C-type cytochrome</fullName>
    </submittedName>
</protein>
<name>A0A6B1D110_9CHLR</name>
<evidence type="ECO:0000256" key="3">
    <source>
        <dbReference type="ARBA" id="ARBA00023004"/>
    </source>
</evidence>
<organism evidence="6">
    <name type="scientific">Caldilineaceae bacterium SB0661_bin_32</name>
    <dbReference type="NCBI Taxonomy" id="2605255"/>
    <lineage>
        <taxon>Bacteria</taxon>
        <taxon>Bacillati</taxon>
        <taxon>Chloroflexota</taxon>
        <taxon>Caldilineae</taxon>
        <taxon>Caldilineales</taxon>
        <taxon>Caldilineaceae</taxon>
    </lineage>
</organism>
<sequence>TLRLQFADGLHTALEGDQYRDTITVVVEAGQSSEQGAAASEQLAQETIDLAIEAMIRTGCNSCHITTGLPQGDGAMLGPDQTDLGNIAGTRREGYTAEAYLREAILDPSAFIVEECPLGQCLQVMPENYGELLTEEELDAIIAYLLSLTTDE</sequence>
<dbReference type="InterPro" id="IPR009056">
    <property type="entry name" value="Cyt_c-like_dom"/>
</dbReference>
<feature type="non-terminal residue" evidence="6">
    <location>
        <position position="1"/>
    </location>
</feature>
<dbReference type="Gene3D" id="1.10.760.10">
    <property type="entry name" value="Cytochrome c-like domain"/>
    <property type="match status" value="1"/>
</dbReference>
<dbReference type="AlphaFoldDB" id="A0A6B1D110"/>
<comment type="caution">
    <text evidence="6">The sequence shown here is derived from an EMBL/GenBank/DDBJ whole genome shotgun (WGS) entry which is preliminary data.</text>
</comment>
<evidence type="ECO:0000256" key="4">
    <source>
        <dbReference type="PROSITE-ProRule" id="PRU00433"/>
    </source>
</evidence>
<proteinExistence type="predicted"/>
<dbReference type="GO" id="GO:0009055">
    <property type="term" value="F:electron transfer activity"/>
    <property type="evidence" value="ECO:0007669"/>
    <property type="project" value="InterPro"/>
</dbReference>
<keyword evidence="2 4" id="KW-0479">Metal-binding</keyword>
<accession>A0A6B1D110</accession>
<dbReference type="GO" id="GO:0020037">
    <property type="term" value="F:heme binding"/>
    <property type="evidence" value="ECO:0007669"/>
    <property type="project" value="InterPro"/>
</dbReference>
<dbReference type="EMBL" id="VXMH01000006">
    <property type="protein sequence ID" value="MYC93490.1"/>
    <property type="molecule type" value="Genomic_DNA"/>
</dbReference>
<evidence type="ECO:0000256" key="2">
    <source>
        <dbReference type="ARBA" id="ARBA00022723"/>
    </source>
</evidence>
<evidence type="ECO:0000256" key="1">
    <source>
        <dbReference type="ARBA" id="ARBA00022617"/>
    </source>
</evidence>
<evidence type="ECO:0000259" key="5">
    <source>
        <dbReference type="PROSITE" id="PS51007"/>
    </source>
</evidence>
<dbReference type="InterPro" id="IPR036909">
    <property type="entry name" value="Cyt_c-like_dom_sf"/>
</dbReference>
<dbReference type="SUPFAM" id="SSF46626">
    <property type="entry name" value="Cytochrome c"/>
    <property type="match status" value="1"/>
</dbReference>
<evidence type="ECO:0000313" key="6">
    <source>
        <dbReference type="EMBL" id="MYC93490.1"/>
    </source>
</evidence>
<gene>
    <name evidence="6" type="ORF">F4X14_00835</name>
</gene>